<proteinExistence type="predicted"/>
<organism evidence="1 2">
    <name type="scientific">Peronospora matthiolae</name>
    <dbReference type="NCBI Taxonomy" id="2874970"/>
    <lineage>
        <taxon>Eukaryota</taxon>
        <taxon>Sar</taxon>
        <taxon>Stramenopiles</taxon>
        <taxon>Oomycota</taxon>
        <taxon>Peronosporomycetes</taxon>
        <taxon>Peronosporales</taxon>
        <taxon>Peronosporaceae</taxon>
        <taxon>Peronospora</taxon>
    </lineage>
</organism>
<evidence type="ECO:0000313" key="1">
    <source>
        <dbReference type="EMBL" id="CAK7933757.1"/>
    </source>
</evidence>
<evidence type="ECO:0008006" key="3">
    <source>
        <dbReference type="Google" id="ProtNLM"/>
    </source>
</evidence>
<name>A0AAV1UJ83_9STRA</name>
<protein>
    <recommendedName>
        <fullName evidence="3">Transposase</fullName>
    </recommendedName>
</protein>
<dbReference type="EMBL" id="CAKLBY020000195">
    <property type="protein sequence ID" value="CAK7933757.1"/>
    <property type="molecule type" value="Genomic_DNA"/>
</dbReference>
<sequence>MDAARQDIAQLVEPVASLFDQTGSLKQDHSKVVSALYRGGILRLSKRARTDSTGGDVQRKA</sequence>
<evidence type="ECO:0000313" key="2">
    <source>
        <dbReference type="Proteomes" id="UP001162060"/>
    </source>
</evidence>
<gene>
    <name evidence="1" type="ORF">PM001_LOCUS18907</name>
</gene>
<dbReference type="Proteomes" id="UP001162060">
    <property type="component" value="Unassembled WGS sequence"/>
</dbReference>
<accession>A0AAV1UJ83</accession>
<dbReference type="AlphaFoldDB" id="A0AAV1UJ83"/>
<comment type="caution">
    <text evidence="1">The sequence shown here is derived from an EMBL/GenBank/DDBJ whole genome shotgun (WGS) entry which is preliminary data.</text>
</comment>
<reference evidence="1" key="1">
    <citation type="submission" date="2024-01" db="EMBL/GenBank/DDBJ databases">
        <authorList>
            <person name="Webb A."/>
        </authorList>
    </citation>
    <scope>NUCLEOTIDE SEQUENCE</scope>
    <source>
        <strain evidence="1">Pm1</strain>
    </source>
</reference>